<dbReference type="InterPro" id="IPR011989">
    <property type="entry name" value="ARM-like"/>
</dbReference>
<keyword evidence="1" id="KW-1133">Transmembrane helix</keyword>
<evidence type="ECO:0000313" key="2">
    <source>
        <dbReference type="EMBL" id="TYH91597.1"/>
    </source>
</evidence>
<reference evidence="2 3" key="1">
    <citation type="submission" date="2019-07" db="EMBL/GenBank/DDBJ databases">
        <title>WGS assembly of Gossypium tomentosum.</title>
        <authorList>
            <person name="Chen Z.J."/>
            <person name="Sreedasyam A."/>
            <person name="Ando A."/>
            <person name="Song Q."/>
            <person name="De L."/>
            <person name="Hulse-Kemp A."/>
            <person name="Ding M."/>
            <person name="Ye W."/>
            <person name="Kirkbride R."/>
            <person name="Jenkins J."/>
            <person name="Plott C."/>
            <person name="Lovell J."/>
            <person name="Lin Y.-M."/>
            <person name="Vaughn R."/>
            <person name="Liu B."/>
            <person name="Li W."/>
            <person name="Simpson S."/>
            <person name="Scheffler B."/>
            <person name="Saski C."/>
            <person name="Grover C."/>
            <person name="Hu G."/>
            <person name="Conover J."/>
            <person name="Carlson J."/>
            <person name="Shu S."/>
            <person name="Boston L."/>
            <person name="Williams M."/>
            <person name="Peterson D."/>
            <person name="Mcgee K."/>
            <person name="Jones D."/>
            <person name="Wendel J."/>
            <person name="Stelly D."/>
            <person name="Grimwood J."/>
            <person name="Schmutz J."/>
        </authorList>
    </citation>
    <scope>NUCLEOTIDE SEQUENCE [LARGE SCALE GENOMIC DNA]</scope>
    <source>
        <strain evidence="2">7179.01</strain>
    </source>
</reference>
<name>A0A5D2MJC6_GOSTO</name>
<keyword evidence="1" id="KW-0472">Membrane</keyword>
<proteinExistence type="predicted"/>
<evidence type="ECO:0000256" key="1">
    <source>
        <dbReference type="SAM" id="Phobius"/>
    </source>
</evidence>
<sequence length="164" mass="18276">MDLETENRIAAILLKEAAELKRQADKEGVHVYLQQPKVREERYSAPSVARSSSFKTLSIEKAVIRGLLLSTLDDPNRKLCISVSMAVAAIAVYDWPESWPDLLPFLLKLIGDQTRMNGVKKYGICALINTIAFCFPILNIFSSCFGGLIAVLDGLHRCLFFVIT</sequence>
<dbReference type="InterPro" id="IPR016024">
    <property type="entry name" value="ARM-type_fold"/>
</dbReference>
<evidence type="ECO:0000313" key="3">
    <source>
        <dbReference type="Proteomes" id="UP000322667"/>
    </source>
</evidence>
<organism evidence="2 3">
    <name type="scientific">Gossypium tomentosum</name>
    <name type="common">Hawaiian cotton</name>
    <name type="synonym">Gossypium sandvicense</name>
    <dbReference type="NCBI Taxonomy" id="34277"/>
    <lineage>
        <taxon>Eukaryota</taxon>
        <taxon>Viridiplantae</taxon>
        <taxon>Streptophyta</taxon>
        <taxon>Embryophyta</taxon>
        <taxon>Tracheophyta</taxon>
        <taxon>Spermatophyta</taxon>
        <taxon>Magnoliopsida</taxon>
        <taxon>eudicotyledons</taxon>
        <taxon>Gunneridae</taxon>
        <taxon>Pentapetalae</taxon>
        <taxon>rosids</taxon>
        <taxon>malvids</taxon>
        <taxon>Malvales</taxon>
        <taxon>Malvaceae</taxon>
        <taxon>Malvoideae</taxon>
        <taxon>Gossypium</taxon>
    </lineage>
</organism>
<dbReference type="Proteomes" id="UP000322667">
    <property type="component" value="Chromosome A13"/>
</dbReference>
<feature type="transmembrane region" description="Helical" evidence="1">
    <location>
        <begin position="124"/>
        <end position="152"/>
    </location>
</feature>
<dbReference type="AlphaFoldDB" id="A0A5D2MJC6"/>
<dbReference type="SUPFAM" id="SSF48371">
    <property type="entry name" value="ARM repeat"/>
    <property type="match status" value="1"/>
</dbReference>
<evidence type="ECO:0008006" key="4">
    <source>
        <dbReference type="Google" id="ProtNLM"/>
    </source>
</evidence>
<dbReference type="PANTHER" id="PTHR34684:SF1">
    <property type="entry name" value="OS08G0192200 PROTEIN"/>
    <property type="match status" value="1"/>
</dbReference>
<dbReference type="PANTHER" id="PTHR34684">
    <property type="entry name" value="OS08G0192200 PROTEIN"/>
    <property type="match status" value="1"/>
</dbReference>
<keyword evidence="3" id="KW-1185">Reference proteome</keyword>
<keyword evidence="1" id="KW-0812">Transmembrane</keyword>
<accession>A0A5D2MJC6</accession>
<gene>
    <name evidence="2" type="ORF">ES332_A13G126400v1</name>
</gene>
<dbReference type="EMBL" id="CM017622">
    <property type="protein sequence ID" value="TYH91597.1"/>
    <property type="molecule type" value="Genomic_DNA"/>
</dbReference>
<dbReference type="Gene3D" id="1.25.10.10">
    <property type="entry name" value="Leucine-rich Repeat Variant"/>
    <property type="match status" value="1"/>
</dbReference>
<protein>
    <recommendedName>
        <fullName evidence="4">Importin N-terminal domain-containing protein</fullName>
    </recommendedName>
</protein>